<evidence type="ECO:0000313" key="2">
    <source>
        <dbReference type="EMBL" id="KAF5766268.1"/>
    </source>
</evidence>
<proteinExistence type="predicted"/>
<keyword evidence="1" id="KW-0812">Transmembrane</keyword>
<dbReference type="EMBL" id="MNCJ02000330">
    <property type="protein sequence ID" value="KAF5766268.1"/>
    <property type="molecule type" value="Genomic_DNA"/>
</dbReference>
<keyword evidence="3" id="KW-1185">Reference proteome</keyword>
<name>A0A9K3E514_HELAN</name>
<keyword evidence="1" id="KW-1133">Transmembrane helix</keyword>
<sequence length="62" mass="7031">MELSREARSLTIGTHGACTGGAIVVGTWTVEFHVKHLYYENLILMLDFYINASATHLIYVRF</sequence>
<protein>
    <submittedName>
        <fullName evidence="2">Uncharacterized protein</fullName>
    </submittedName>
</protein>
<feature type="transmembrane region" description="Helical" evidence="1">
    <location>
        <begin position="42"/>
        <end position="60"/>
    </location>
</feature>
<dbReference type="Proteomes" id="UP000215914">
    <property type="component" value="Unassembled WGS sequence"/>
</dbReference>
<reference evidence="2" key="1">
    <citation type="journal article" date="2017" name="Nature">
        <title>The sunflower genome provides insights into oil metabolism, flowering and Asterid evolution.</title>
        <authorList>
            <person name="Badouin H."/>
            <person name="Gouzy J."/>
            <person name="Grassa C.J."/>
            <person name="Murat F."/>
            <person name="Staton S.E."/>
            <person name="Cottret L."/>
            <person name="Lelandais-Briere C."/>
            <person name="Owens G.L."/>
            <person name="Carrere S."/>
            <person name="Mayjonade B."/>
            <person name="Legrand L."/>
            <person name="Gill N."/>
            <person name="Kane N.C."/>
            <person name="Bowers J.E."/>
            <person name="Hubner S."/>
            <person name="Bellec A."/>
            <person name="Berard A."/>
            <person name="Berges H."/>
            <person name="Blanchet N."/>
            <person name="Boniface M.C."/>
            <person name="Brunel D."/>
            <person name="Catrice O."/>
            <person name="Chaidir N."/>
            <person name="Claudel C."/>
            <person name="Donnadieu C."/>
            <person name="Faraut T."/>
            <person name="Fievet G."/>
            <person name="Helmstetter N."/>
            <person name="King M."/>
            <person name="Knapp S.J."/>
            <person name="Lai Z."/>
            <person name="Le Paslier M.C."/>
            <person name="Lippi Y."/>
            <person name="Lorenzon L."/>
            <person name="Mandel J.R."/>
            <person name="Marage G."/>
            <person name="Marchand G."/>
            <person name="Marquand E."/>
            <person name="Bret-Mestries E."/>
            <person name="Morien E."/>
            <person name="Nambeesan S."/>
            <person name="Nguyen T."/>
            <person name="Pegot-Espagnet P."/>
            <person name="Pouilly N."/>
            <person name="Raftis F."/>
            <person name="Sallet E."/>
            <person name="Schiex T."/>
            <person name="Thomas J."/>
            <person name="Vandecasteele C."/>
            <person name="Vares D."/>
            <person name="Vear F."/>
            <person name="Vautrin S."/>
            <person name="Crespi M."/>
            <person name="Mangin B."/>
            <person name="Burke J.M."/>
            <person name="Salse J."/>
            <person name="Munos S."/>
            <person name="Vincourt P."/>
            <person name="Rieseberg L.H."/>
            <person name="Langlade N.B."/>
        </authorList>
    </citation>
    <scope>NUCLEOTIDE SEQUENCE</scope>
    <source>
        <tissue evidence="2">Leaves</tissue>
    </source>
</reference>
<keyword evidence="1" id="KW-0472">Membrane</keyword>
<organism evidence="2 3">
    <name type="scientific">Helianthus annuus</name>
    <name type="common">Common sunflower</name>
    <dbReference type="NCBI Taxonomy" id="4232"/>
    <lineage>
        <taxon>Eukaryota</taxon>
        <taxon>Viridiplantae</taxon>
        <taxon>Streptophyta</taxon>
        <taxon>Embryophyta</taxon>
        <taxon>Tracheophyta</taxon>
        <taxon>Spermatophyta</taxon>
        <taxon>Magnoliopsida</taxon>
        <taxon>eudicotyledons</taxon>
        <taxon>Gunneridae</taxon>
        <taxon>Pentapetalae</taxon>
        <taxon>asterids</taxon>
        <taxon>campanulids</taxon>
        <taxon>Asterales</taxon>
        <taxon>Asteraceae</taxon>
        <taxon>Asteroideae</taxon>
        <taxon>Heliantheae alliance</taxon>
        <taxon>Heliantheae</taxon>
        <taxon>Helianthus</taxon>
    </lineage>
</organism>
<gene>
    <name evidence="2" type="ORF">HanXRQr2_Chr15g0713401</name>
</gene>
<evidence type="ECO:0000256" key="1">
    <source>
        <dbReference type="SAM" id="Phobius"/>
    </source>
</evidence>
<dbReference type="AlphaFoldDB" id="A0A9K3E514"/>
<feature type="transmembrane region" description="Helical" evidence="1">
    <location>
        <begin position="12"/>
        <end position="30"/>
    </location>
</feature>
<accession>A0A9K3E514</accession>
<dbReference type="Gramene" id="mRNA:HanXRQr2_Chr15g0713401">
    <property type="protein sequence ID" value="mRNA:HanXRQr2_Chr15g0713401"/>
    <property type="gene ID" value="HanXRQr2_Chr15g0713401"/>
</dbReference>
<reference evidence="2" key="2">
    <citation type="submission" date="2020-06" db="EMBL/GenBank/DDBJ databases">
        <title>Helianthus annuus Genome sequencing and assembly Release 2.</title>
        <authorList>
            <person name="Gouzy J."/>
            <person name="Langlade N."/>
            <person name="Munos S."/>
        </authorList>
    </citation>
    <scope>NUCLEOTIDE SEQUENCE</scope>
    <source>
        <tissue evidence="2">Leaves</tissue>
    </source>
</reference>
<evidence type="ECO:0000313" key="3">
    <source>
        <dbReference type="Proteomes" id="UP000215914"/>
    </source>
</evidence>
<comment type="caution">
    <text evidence="2">The sequence shown here is derived from an EMBL/GenBank/DDBJ whole genome shotgun (WGS) entry which is preliminary data.</text>
</comment>